<name>A0A024G0N5_9STRA</name>
<feature type="region of interest" description="Disordered" evidence="1">
    <location>
        <begin position="1543"/>
        <end position="1572"/>
    </location>
</feature>
<protein>
    <submittedName>
        <fullName evidence="2">Uncharacterized protein</fullName>
    </submittedName>
</protein>
<feature type="region of interest" description="Disordered" evidence="1">
    <location>
        <begin position="99"/>
        <end position="119"/>
    </location>
</feature>
<feature type="region of interest" description="Disordered" evidence="1">
    <location>
        <begin position="1492"/>
        <end position="1531"/>
    </location>
</feature>
<dbReference type="InParanoid" id="A0A024G0N5"/>
<feature type="compositionally biased region" description="Basic and acidic residues" evidence="1">
    <location>
        <begin position="1552"/>
        <end position="1567"/>
    </location>
</feature>
<feature type="compositionally biased region" description="Basic and acidic residues" evidence="1">
    <location>
        <begin position="2196"/>
        <end position="2228"/>
    </location>
</feature>
<accession>A0A024G0N5</accession>
<feature type="compositionally biased region" description="Polar residues" evidence="1">
    <location>
        <begin position="1503"/>
        <end position="1514"/>
    </location>
</feature>
<feature type="compositionally biased region" description="Polar residues" evidence="1">
    <location>
        <begin position="1991"/>
        <end position="2008"/>
    </location>
</feature>
<gene>
    <name evidence="2" type="ORF">BN9_009140</name>
</gene>
<feature type="region of interest" description="Disordered" evidence="1">
    <location>
        <begin position="1748"/>
        <end position="1778"/>
    </location>
</feature>
<feature type="compositionally biased region" description="Low complexity" evidence="1">
    <location>
        <begin position="2034"/>
        <end position="2051"/>
    </location>
</feature>
<feature type="compositionally biased region" description="Basic and acidic residues" evidence="1">
    <location>
        <begin position="1492"/>
        <end position="1501"/>
    </location>
</feature>
<sequence length="2243" mass="254018">MSYREYPLFVPVSHTSICTIVSAELLAEKEVGLRCDCVHIRIGSEGSISIERVRFRILIKEFFLFLGTNKLLFIEIDGINGQLSLAILQRFQQLKSKYAKGGPDTEERSSPREPHQTDITSTPNVFALARHVDVCIRRVNFQLGNDAFAVVVIWESISMSVVDISIERNNGNLQIHLRGLKLRFLSKPELRVNEKLIGINEEVDFLSLDSSTLILRIQLIGTHSILGVQLAASDAKSSQCTVQITETFVKALQVEKYKWISHRNDKEKKNDGIETKLPSLEILDVNFVGKFTTQRITTPRNGDYHNDALQLMLDAKRVELMKAPSVDHNHGQTDVISMTNELQEVRLDFISKTGTHNILLVQKTHLHAIIGSGCTNGINGTIEKFSLIIEPFFNDIISIGIMLQATWYQKQVELINPDPSIAEKCSPKLSNTAWKLDCKICTAEVRIVAGRKDEHKENERTTCFEGLTMFAFDLDIHTNKRNSFRKDERHVEQIIHFYRIQLEVTTKSFDEWISYTIVLYDTQMIRINNHQCLQSIHVHGHEIGSGLAMCTEISHILRRVSLEASSCFLCRKSNYSSEASISPFVEFSKISFIHETNVREQEDKAGEKALQISLHSHSAQIKLNCRDFERTLQEIATIKRLLHRICSLYFQSQSHESLSTTRMEETQQLMIEANMLSFEFVDMECVANSVLFKAHHLEFKTKKDSATQIQNVSTDTFEINWDDTFKVTTIEKLQLNRTELKDCRSVHVSPNVSLIVAKIHINVREEVKLPLMFIRMDYMFNHDVKQYLNTGTLQDLSRDTSVQIHLQFESLCVDLLDRNCANQIQVVSSIGLEDLQMRCVAYKGRQMTEWMRKMLSLTRKKKLEAQEESFLMSNFSSIDRLDGILTAKSLAMTLEQESWTASYRSSLAAPFLLIGDGNVRFSFSDIKWTTENAPEVLTSLLPRQTFFDTSIHFDTCSVHFAQRMRFSQLSKTIKIIQGSISTKQQDVEEKSSGVPMWMSRIFGNINLACTALLLTIPYPILNDPTNVVHDRILWIKLSQSQFTCLQLECFSISMDSLDVLLTEASTSCHEYSAAFSSGRIDTRDDFQLLYLPRTVLSVGVLWKPTQFDANTNEEQQLQIISTIQFTIKHRSLPESDGFGIGESEFTKPNTSFKVPYNTRAFLGANWDQVYPLLNYFFAGDSKEDAHEFTEVSMQSTKQNTLISSCAIQWNISVDLFQMVWWEGHQQDVAVLILLKDVSTQGIVKLCRDYGKNKKSAQGIADKASKAKLKSRLDLEYAASSLVVDILQCYLLQRGVDETAREEIDESAFGIPFEHTSVKNFTLETKGSSYRATYQNPALRKTGCGLDRDELLQNRDDLSLSPSLGQRLHLPYHVFSPEFKSVSVHPFIIEPVDAETSCCKNYSSCKSDMIAAGTAKDITWQLPLTVDHQIDISSIATGLHECSCQLNCTEDDEDIWPIQVESMKLHWTLKSRDAIFYMVAVIVDTFHEIKQRTNEMSEDRKSTSTKAVTLTSAESRNPEGDGNQHDSTKKREGKESLLELLQQGKLGLGEDDQTQRSRRDFQEEERKKLPSSPNMDLIAFKKYTIDIHNAQINVSDESSKSSILVASKHIHVSGGKDRLQGDVIASSAFEHVTVHVSPNDVDISAEPQWCRQHAVRQSNIFDNPESLRRSQANSSQKTSSSFVLRQVLEECDLNLTYIQTIATGAISVEANLSFLNLSTDRHQFFQLLNVVRHVLLAPPKFVHRGRRHRVNRTSVSAGSTESNSIEGTHHNTSASPGTVGKRFYAQLEEELRCRESKTLSKNLRTSPNALKCITFHALGGRFLLRGSPDTMASDHSDASLIELCLERINGAHTFYENQRTKLCINLHWLEINNLHSEPTSCQFEDVSSVMRAKLMLDNRFEARDKIPFADEKGMLTIRAESGPLMRIWGQKLRVQDLLEISIFPDIPYVIVIQLAADFYDLIYKFLFDHRGGQRDFSQNAESQQALFGRKVSQPSGTGSHATESIHTSPPASPKSKKAVSTLKSSNLVQRFSQHNNSSGSGMNSSRFRSRNTSASSTSATINAFAGHEGEPLTSSQEEDEVYPSSNEQELFYFKYVRIGNIRLCINCNGFFVNLSGLELDLPPYVCQGRLSTYKKMLQRFENHLKWHVTKLTASSGLSHFRNKLLKWTNPVTTAGTTPLPITTTGVMYRASKPLSLGEEKGGENAESSHRTSEDAKEQEKELDAQDDAHNAQVLFGPYYKPRKV</sequence>
<feature type="region of interest" description="Disordered" evidence="1">
    <location>
        <begin position="2031"/>
        <end position="2051"/>
    </location>
</feature>
<keyword evidence="3" id="KW-1185">Reference proteome</keyword>
<evidence type="ECO:0000256" key="1">
    <source>
        <dbReference type="SAM" id="MobiDB-lite"/>
    </source>
</evidence>
<dbReference type="EMBL" id="CAIX01000005">
    <property type="protein sequence ID" value="CCI40130.1"/>
    <property type="molecule type" value="Genomic_DNA"/>
</dbReference>
<proteinExistence type="predicted"/>
<comment type="caution">
    <text evidence="2">The sequence shown here is derived from an EMBL/GenBank/DDBJ whole genome shotgun (WGS) entry which is preliminary data.</text>
</comment>
<reference evidence="2 3" key="1">
    <citation type="submission" date="2012-05" db="EMBL/GenBank/DDBJ databases">
        <title>Recombination and specialization in a pathogen metapopulation.</title>
        <authorList>
            <person name="Gardiner A."/>
            <person name="Kemen E."/>
            <person name="Schultz-Larsen T."/>
            <person name="MacLean D."/>
            <person name="Van Oosterhout C."/>
            <person name="Jones J.D.G."/>
        </authorList>
    </citation>
    <scope>NUCLEOTIDE SEQUENCE [LARGE SCALE GENOMIC DNA]</scope>
    <source>
        <strain evidence="2 3">Ac Nc2</strain>
    </source>
</reference>
<dbReference type="OrthoDB" id="77091at2759"/>
<evidence type="ECO:0000313" key="2">
    <source>
        <dbReference type="EMBL" id="CCI40130.1"/>
    </source>
</evidence>
<feature type="compositionally biased region" description="Basic and acidic residues" evidence="1">
    <location>
        <begin position="1515"/>
        <end position="1531"/>
    </location>
</feature>
<feature type="region of interest" description="Disordered" evidence="1">
    <location>
        <begin position="1976"/>
        <end position="2018"/>
    </location>
</feature>
<feature type="compositionally biased region" description="Polar residues" evidence="1">
    <location>
        <begin position="1751"/>
        <end position="1775"/>
    </location>
</feature>
<evidence type="ECO:0000313" key="3">
    <source>
        <dbReference type="Proteomes" id="UP000053237"/>
    </source>
</evidence>
<dbReference type="Proteomes" id="UP000053237">
    <property type="component" value="Unassembled WGS sequence"/>
</dbReference>
<feature type="compositionally biased region" description="Basic and acidic residues" evidence="1">
    <location>
        <begin position="103"/>
        <end position="116"/>
    </location>
</feature>
<feature type="region of interest" description="Disordered" evidence="1">
    <location>
        <begin position="2195"/>
        <end position="2243"/>
    </location>
</feature>
<organism evidence="2 3">
    <name type="scientific">Albugo candida</name>
    <dbReference type="NCBI Taxonomy" id="65357"/>
    <lineage>
        <taxon>Eukaryota</taxon>
        <taxon>Sar</taxon>
        <taxon>Stramenopiles</taxon>
        <taxon>Oomycota</taxon>
        <taxon>Peronosporomycetes</taxon>
        <taxon>Albuginales</taxon>
        <taxon>Albuginaceae</taxon>
        <taxon>Albugo</taxon>
    </lineage>
</organism>